<protein>
    <submittedName>
        <fullName evidence="6">FAD-dependent monooxygenase</fullName>
    </submittedName>
</protein>
<keyword evidence="4 6" id="KW-0503">Monooxygenase</keyword>
<evidence type="ECO:0000256" key="3">
    <source>
        <dbReference type="ARBA" id="ARBA00023002"/>
    </source>
</evidence>
<accession>A0ABR8NZL1</accession>
<evidence type="ECO:0000313" key="6">
    <source>
        <dbReference type="EMBL" id="MBD5771484.1"/>
    </source>
</evidence>
<evidence type="ECO:0000256" key="2">
    <source>
        <dbReference type="ARBA" id="ARBA00022827"/>
    </source>
</evidence>
<evidence type="ECO:0000256" key="1">
    <source>
        <dbReference type="ARBA" id="ARBA00022630"/>
    </source>
</evidence>
<dbReference type="Pfam" id="PF01494">
    <property type="entry name" value="FAD_binding_3"/>
    <property type="match status" value="1"/>
</dbReference>
<dbReference type="InterPro" id="IPR002938">
    <property type="entry name" value="FAD-bd"/>
</dbReference>
<dbReference type="PANTHER" id="PTHR46972:SF1">
    <property type="entry name" value="FAD DEPENDENT OXIDOREDUCTASE DOMAIN-CONTAINING PROTEIN"/>
    <property type="match status" value="1"/>
</dbReference>
<feature type="domain" description="FAD-binding" evidence="5">
    <location>
        <begin position="115"/>
        <end position="452"/>
    </location>
</feature>
<keyword evidence="1" id="KW-0285">Flavoprotein</keyword>
<dbReference type="PANTHER" id="PTHR46972">
    <property type="entry name" value="MONOOXYGENASE ASQM-RELATED"/>
    <property type="match status" value="1"/>
</dbReference>
<sequence>MHLSLSYRLVTVAIIFLLKRKNQTRLIKKVTILEHQKTNWSVCSNCLGRGKKSRRVRKKVRLVYLKKMDEFEKSGGEGDAPIRPQGHLEDCPVCKGSGLAIAEHLPVANTEDYPHVAIIGGGIGGVALAVACLHRGIPFTLYERDNGFDARSQGYGLTLQQASKAIEGFGVFSLEKGVISTRHLVHTPEGKVVAEWGMRKWVESSEHPTLADSPKRTNVHIARQSLRLALLEQLGGEDTVKWGYQLVDFKQHEVGQGVELSFIVDGKTAKAKADLVVGADGIRSVIRQSLIGDDVTPLRYLGCIVILGICPLKDLNGLESDLLDSATVFQTANGNERIYIMPYDTNSVMWQLSFPMEECDAEALSEQGAQALKEEAYRRVQWHSPIPQIVMATKEGLVSGYPAYDRTLLEPEWLMANPNITLIGDAAHPMSPFKGQGANQALLDALSLARGIFKGCRPLSDKEREVGENRRKTWQEVGIRESVLNDFETEMLERTAIKVKGSADAAEFLHSEVVLYEGDEPRGRSLKRTT</sequence>
<proteinExistence type="predicted"/>
<dbReference type="PRINTS" id="PR00420">
    <property type="entry name" value="RNGMNOXGNASE"/>
</dbReference>
<evidence type="ECO:0000259" key="5">
    <source>
        <dbReference type="Pfam" id="PF01494"/>
    </source>
</evidence>
<dbReference type="InterPro" id="IPR036188">
    <property type="entry name" value="FAD/NAD-bd_sf"/>
</dbReference>
<gene>
    <name evidence="6" type="ORF">IF202_10525</name>
</gene>
<keyword evidence="3" id="KW-0560">Oxidoreductase</keyword>
<reference evidence="6 7" key="1">
    <citation type="submission" date="2020-09" db="EMBL/GenBank/DDBJ databases">
        <title>Marinomonas sp. nov., isolated from the cysticercosis algae of Qingdao, China.</title>
        <authorList>
            <person name="Sun X."/>
        </authorList>
    </citation>
    <scope>NUCLEOTIDE SEQUENCE [LARGE SCALE GENOMIC DNA]</scope>
    <source>
        <strain evidence="6 7">SM2066</strain>
    </source>
</reference>
<dbReference type="Gene3D" id="3.50.50.60">
    <property type="entry name" value="FAD/NAD(P)-binding domain"/>
    <property type="match status" value="1"/>
</dbReference>
<comment type="caution">
    <text evidence="6">The sequence shown here is derived from an EMBL/GenBank/DDBJ whole genome shotgun (WGS) entry which is preliminary data.</text>
</comment>
<evidence type="ECO:0000313" key="7">
    <source>
        <dbReference type="Proteomes" id="UP000604161"/>
    </source>
</evidence>
<keyword evidence="2" id="KW-0274">FAD</keyword>
<dbReference type="SUPFAM" id="SSF51905">
    <property type="entry name" value="FAD/NAD(P)-binding domain"/>
    <property type="match status" value="1"/>
</dbReference>
<dbReference type="EMBL" id="JACYFC010000003">
    <property type="protein sequence ID" value="MBD5771484.1"/>
    <property type="molecule type" value="Genomic_DNA"/>
</dbReference>
<dbReference type="GO" id="GO:0004497">
    <property type="term" value="F:monooxygenase activity"/>
    <property type="evidence" value="ECO:0007669"/>
    <property type="project" value="UniProtKB-KW"/>
</dbReference>
<organism evidence="6 7">
    <name type="scientific">Marinomonas colpomeniae</name>
    <dbReference type="NCBI Taxonomy" id="2774408"/>
    <lineage>
        <taxon>Bacteria</taxon>
        <taxon>Pseudomonadati</taxon>
        <taxon>Pseudomonadota</taxon>
        <taxon>Gammaproteobacteria</taxon>
        <taxon>Oceanospirillales</taxon>
        <taxon>Oceanospirillaceae</taxon>
        <taxon>Marinomonas</taxon>
    </lineage>
</organism>
<keyword evidence="7" id="KW-1185">Reference proteome</keyword>
<evidence type="ECO:0000256" key="4">
    <source>
        <dbReference type="ARBA" id="ARBA00023033"/>
    </source>
</evidence>
<name>A0ABR8NZL1_9GAMM</name>
<dbReference type="Proteomes" id="UP000604161">
    <property type="component" value="Unassembled WGS sequence"/>
</dbReference>